<dbReference type="SMART" id="SM01206">
    <property type="entry name" value="Fibrillarin"/>
    <property type="match status" value="1"/>
</dbReference>
<dbReference type="GO" id="GO:1990259">
    <property type="term" value="F:histone H2AQ104 methyltransferase activity"/>
    <property type="evidence" value="ECO:0007669"/>
    <property type="project" value="TreeGrafter"/>
</dbReference>
<dbReference type="Pfam" id="PF01269">
    <property type="entry name" value="Fibrillarin"/>
    <property type="match status" value="1"/>
</dbReference>
<sequence>MNLPNGIRKKRSFLEIKDGNGWTAWNPYHSKLSAYILAKGKHWPFKKKSIVLYLGAAEGNTISYLSNLCPDGRIIGVDISPTSMAELLLLAGEKTNIIPFLGDAHFPKQYHPHVNSPDIIYQDIAQGDQLDIFIRNYEYFKPKCGFLMLKSRSIKGNDKEIINQYKENLDAHFATVECINISKWAKGHRAYYVQ</sequence>
<evidence type="ECO:0000256" key="3">
    <source>
        <dbReference type="ARBA" id="ARBA00022552"/>
    </source>
</evidence>
<dbReference type="Proteomes" id="UP000183615">
    <property type="component" value="Unassembled WGS sequence"/>
</dbReference>
<gene>
    <name evidence="8" type="ORF">BET99_01830</name>
</gene>
<evidence type="ECO:0000256" key="7">
    <source>
        <dbReference type="ARBA" id="ARBA00022884"/>
    </source>
</evidence>
<accession>A0A1J5UBC0</accession>
<evidence type="ECO:0000256" key="4">
    <source>
        <dbReference type="ARBA" id="ARBA00022603"/>
    </source>
</evidence>
<evidence type="ECO:0000256" key="5">
    <source>
        <dbReference type="ARBA" id="ARBA00022679"/>
    </source>
</evidence>
<dbReference type="NCBIfam" id="NF003276">
    <property type="entry name" value="PRK04266.1-2"/>
    <property type="match status" value="1"/>
</dbReference>
<dbReference type="CDD" id="cd02440">
    <property type="entry name" value="AdoMet_MTases"/>
    <property type="match status" value="1"/>
</dbReference>
<dbReference type="PRINTS" id="PR00052">
    <property type="entry name" value="FIBRILLARIN"/>
</dbReference>
<dbReference type="InterPro" id="IPR029063">
    <property type="entry name" value="SAM-dependent_MTases_sf"/>
</dbReference>
<dbReference type="AlphaFoldDB" id="A0A1J5UBC0"/>
<dbReference type="PANTHER" id="PTHR10335:SF17">
    <property type="entry name" value="FIBRILLARIN"/>
    <property type="match status" value="1"/>
</dbReference>
<keyword evidence="3" id="KW-0698">rRNA processing</keyword>
<comment type="similarity">
    <text evidence="1">Belongs to the methyltransferase superfamily. Fibrillarin family.</text>
</comment>
<dbReference type="PANTHER" id="PTHR10335">
    <property type="entry name" value="RRNA 2-O-METHYLTRANSFERASE FIBRILLARIN"/>
    <property type="match status" value="1"/>
</dbReference>
<comment type="caution">
    <text evidence="8">The sequence shown here is derived from an EMBL/GenBank/DDBJ whole genome shotgun (WGS) entry which is preliminary data.</text>
</comment>
<dbReference type="GO" id="GO:0000494">
    <property type="term" value="P:box C/D sno(s)RNA 3'-end processing"/>
    <property type="evidence" value="ECO:0007669"/>
    <property type="project" value="TreeGrafter"/>
</dbReference>
<dbReference type="GO" id="GO:0008649">
    <property type="term" value="F:rRNA methyltransferase activity"/>
    <property type="evidence" value="ECO:0007669"/>
    <property type="project" value="TreeGrafter"/>
</dbReference>
<evidence type="ECO:0000256" key="6">
    <source>
        <dbReference type="ARBA" id="ARBA00022694"/>
    </source>
</evidence>
<reference evidence="8 9" key="1">
    <citation type="submission" date="2016-08" db="EMBL/GenBank/DDBJ databases">
        <title>New Insights into Marine Group III Euryarchaeota, from dark to light.</title>
        <authorList>
            <person name="Haro-Moreno J.M."/>
            <person name="Rodriguez-Valera F."/>
            <person name="Lopez-Garcia P."/>
            <person name="Moreira D."/>
            <person name="Martin-Cuadrado A.B."/>
        </authorList>
    </citation>
    <scope>NUCLEOTIDE SEQUENCE [LARGE SCALE GENOMIC DNA]</scope>
    <source>
        <strain evidence="8">CG-Epi2</strain>
    </source>
</reference>
<evidence type="ECO:0000256" key="2">
    <source>
        <dbReference type="ARBA" id="ARBA00015190"/>
    </source>
</evidence>
<dbReference type="Gene3D" id="3.40.50.150">
    <property type="entry name" value="Vaccinia Virus protein VP39"/>
    <property type="match status" value="1"/>
</dbReference>
<protein>
    <recommendedName>
        <fullName evidence="2">rRNA 2'-O-methyltransferase fibrillarin</fullName>
    </recommendedName>
</protein>
<dbReference type="GO" id="GO:0008033">
    <property type="term" value="P:tRNA processing"/>
    <property type="evidence" value="ECO:0007669"/>
    <property type="project" value="UniProtKB-KW"/>
</dbReference>
<keyword evidence="4" id="KW-0489">Methyltransferase</keyword>
<dbReference type="EMBL" id="MIYZ01000039">
    <property type="protein sequence ID" value="OIR21590.1"/>
    <property type="molecule type" value="Genomic_DNA"/>
</dbReference>
<keyword evidence="5" id="KW-0808">Transferase</keyword>
<keyword evidence="6" id="KW-0819">tRNA processing</keyword>
<name>A0A1J5UBC0_9ARCH</name>
<evidence type="ECO:0000313" key="9">
    <source>
        <dbReference type="Proteomes" id="UP000183615"/>
    </source>
</evidence>
<dbReference type="SUPFAM" id="SSF53335">
    <property type="entry name" value="S-adenosyl-L-methionine-dependent methyltransferases"/>
    <property type="match status" value="1"/>
</dbReference>
<keyword evidence="7" id="KW-0694">RNA-binding</keyword>
<evidence type="ECO:0000313" key="8">
    <source>
        <dbReference type="EMBL" id="OIR21590.1"/>
    </source>
</evidence>
<evidence type="ECO:0000256" key="1">
    <source>
        <dbReference type="ARBA" id="ARBA00010632"/>
    </source>
</evidence>
<organism evidence="8 9">
    <name type="scientific">Marine Group III euryarchaeote CG-Epi2</name>
    <dbReference type="NCBI Taxonomy" id="1888996"/>
    <lineage>
        <taxon>Archaea</taxon>
        <taxon>Methanobacteriati</taxon>
        <taxon>Thermoplasmatota</taxon>
        <taxon>Thermoplasmata</taxon>
        <taxon>Candidatus Thermoprofundales</taxon>
    </lineage>
</organism>
<dbReference type="GO" id="GO:0003723">
    <property type="term" value="F:RNA binding"/>
    <property type="evidence" value="ECO:0007669"/>
    <property type="project" value="UniProtKB-KW"/>
</dbReference>
<dbReference type="InterPro" id="IPR000692">
    <property type="entry name" value="Fibrillarin"/>
</dbReference>
<proteinExistence type="inferred from homology"/>